<reference evidence="1 2" key="1">
    <citation type="submission" date="2024-04" db="EMBL/GenBank/DDBJ databases">
        <authorList>
            <person name="Waldvogel A.-M."/>
            <person name="Schoenle A."/>
        </authorList>
    </citation>
    <scope>NUCLEOTIDE SEQUENCE [LARGE SCALE GENOMIC DNA]</scope>
</reference>
<organism evidence="1 2">
    <name type="scientific">Knipowitschia caucasica</name>
    <name type="common">Caucasian dwarf goby</name>
    <name type="synonym">Pomatoschistus caucasicus</name>
    <dbReference type="NCBI Taxonomy" id="637954"/>
    <lineage>
        <taxon>Eukaryota</taxon>
        <taxon>Metazoa</taxon>
        <taxon>Chordata</taxon>
        <taxon>Craniata</taxon>
        <taxon>Vertebrata</taxon>
        <taxon>Euteleostomi</taxon>
        <taxon>Actinopterygii</taxon>
        <taxon>Neopterygii</taxon>
        <taxon>Teleostei</taxon>
        <taxon>Neoteleostei</taxon>
        <taxon>Acanthomorphata</taxon>
        <taxon>Gobiaria</taxon>
        <taxon>Gobiiformes</taxon>
        <taxon>Gobioidei</taxon>
        <taxon>Gobiidae</taxon>
        <taxon>Gobiinae</taxon>
        <taxon>Knipowitschia</taxon>
    </lineage>
</organism>
<dbReference type="AlphaFoldDB" id="A0AAV2JZE5"/>
<gene>
    <name evidence="1" type="ORF">KC01_LOCUS12283</name>
</gene>
<keyword evidence="2" id="KW-1185">Reference proteome</keyword>
<name>A0AAV2JZE5_KNICA</name>
<dbReference type="EMBL" id="OZ035837">
    <property type="protein sequence ID" value="CAL1581528.1"/>
    <property type="molecule type" value="Genomic_DNA"/>
</dbReference>
<protein>
    <submittedName>
        <fullName evidence="1">Uncharacterized protein</fullName>
    </submittedName>
</protein>
<evidence type="ECO:0000313" key="2">
    <source>
        <dbReference type="Proteomes" id="UP001497482"/>
    </source>
</evidence>
<dbReference type="Proteomes" id="UP001497482">
    <property type="component" value="Chromosome 15"/>
</dbReference>
<proteinExistence type="predicted"/>
<evidence type="ECO:0000313" key="1">
    <source>
        <dbReference type="EMBL" id="CAL1581528.1"/>
    </source>
</evidence>
<sequence length="69" mass="7871">MQTIFSRSLVGRSLRWPVIHTLPEKVKNKGFGCGCLVEWREEQIERCSLTAHNKPVSDRKTPGHQAVLN</sequence>
<accession>A0AAV2JZE5</accession>